<dbReference type="RefSeq" id="WP_105147758.1">
    <property type="nucleotide sequence ID" value="NZ_CP030010.1"/>
</dbReference>
<organism evidence="1">
    <name type="scientific">Streptococcus suis</name>
    <dbReference type="NCBI Taxonomy" id="1307"/>
    <lineage>
        <taxon>Bacteria</taxon>
        <taxon>Bacillati</taxon>
        <taxon>Bacillota</taxon>
        <taxon>Bacilli</taxon>
        <taxon>Lactobacillales</taxon>
        <taxon>Streptococcaceae</taxon>
        <taxon>Streptococcus</taxon>
    </lineage>
</organism>
<reference evidence="1" key="2">
    <citation type="journal article" date="2021" name="Front. Microbiol.">
        <title>Comparative Virulence and Genomic Analysis of Streptococcus suis Isolates.</title>
        <authorList>
            <person name="Nicholson T.L."/>
            <person name="Waack U."/>
            <person name="Anderson T.K."/>
            <person name="Bayles D.O."/>
            <person name="Zaia S.R."/>
            <person name="Goertz I."/>
            <person name="Eppinger M."/>
            <person name="Hau S.J."/>
            <person name="Brockmeier S.L."/>
            <person name="Shore S.M."/>
        </authorList>
    </citation>
    <scope>NUCLEOTIDE SEQUENCE</scope>
    <source>
        <strain evidence="1">SRD478</strain>
    </source>
</reference>
<dbReference type="EMBL" id="CP030010">
    <property type="protein sequence ID" value="ASW48897.1"/>
    <property type="molecule type" value="Genomic_DNA"/>
</dbReference>
<sequence length="346" mass="41419">MVIEKYYNVKEALTYIKKYPSGREAIEPYMDLSEKQIRDILKKDVLGYYKGLPIGEHIKEDYENFDGEIVVDSLFVFPKYGDNPKIFSSWDSIYKKESSKTKMLQRQGIKTENEQIREEYKKSGKPAYLMNEDYLFSLKLEVERRQLPIKFVDIPLHTVATIKALVTEKELLAHFEEIISRLLEEFQNNLQKDAKDYQKTCIEQSNRLDELLCDVSGRNDILNSVAPEILTDEYLTKLREMNDFCDMLRKQMVEVQLNIKDEVGQLRKKYNDKKDFKKISSKLYDFEKYQLSKYKSKLIEHNRMRIETEFNYQQYLINEYQKIEDTYWQNSFINNLKDNFGIKENR</sequence>
<dbReference type="EMBL" id="CP017088">
    <property type="protein sequence ID" value="ASW48897.1"/>
    <property type="molecule type" value="Genomic_DNA"/>
</dbReference>
<accession>A0A3S6K1B3</accession>
<protein>
    <submittedName>
        <fullName evidence="1">Uncharacterized protein</fullName>
    </submittedName>
</protein>
<reference evidence="1" key="1">
    <citation type="submission" date="2016-08" db="EMBL/GenBank/DDBJ databases">
        <title>Streptococcus suis SRD478 Genome sequencing and assembly.</title>
        <authorList>
            <person name="Nicholson T.L."/>
            <person name="Bayles D.O."/>
            <person name="Shore S.M."/>
        </authorList>
    </citation>
    <scope>NUCLEOTIDE SEQUENCE [LARGE SCALE GENOMIC DNA]</scope>
    <source>
        <strain evidence="1">SRD478</strain>
    </source>
</reference>
<name>A0A3S6K1B3_STRSU</name>
<dbReference type="AlphaFoldDB" id="A0A3S6K1B3"/>
<proteinExistence type="predicted"/>
<evidence type="ECO:0000313" key="1">
    <source>
        <dbReference type="EMBL" id="ASW48897.1"/>
    </source>
</evidence>
<gene>
    <name evidence="1" type="ORF">A7J08_00770</name>
</gene>
<dbReference type="Proteomes" id="UP000323128">
    <property type="component" value="Chromosome"/>
</dbReference>